<dbReference type="Pfam" id="PF08323">
    <property type="entry name" value="Glyco_transf_5"/>
    <property type="match status" value="1"/>
</dbReference>
<dbReference type="CDD" id="cd03791">
    <property type="entry name" value="GT5_Glycogen_synthase_DULL1-like"/>
    <property type="match status" value="1"/>
</dbReference>
<evidence type="ECO:0000259" key="12">
    <source>
        <dbReference type="Pfam" id="PF00534"/>
    </source>
</evidence>
<dbReference type="GO" id="GO:0004373">
    <property type="term" value="F:alpha-1,4-glucan glucosyltransferase (UDP-glucose donor) activity"/>
    <property type="evidence" value="ECO:0007669"/>
    <property type="project" value="InterPro"/>
</dbReference>
<sequence>MQVLHVCSEIFPLLKTGGLADVIGALPAAQIAEGADVRVLLPAFPDLKKGIVDTQKVAALHTFAGYAELHFGQFNGVGIYLIDAPGLYDRPGSPYHDESQYAYTDNYLRFALLGWVGCEIACGLDAHWRPDIVHAHDWHAGLTCAYLAARGRPAKSVFTVHNLAYQGLFSAQHMAQIQLPRSFFNMYGLEFYNQISYLKAGLFYADHITAVSPTYAKEITLPEFGYGMEDLLKQRMLEGRLTGILNGVDPAIWDPTYDLLLTARYNRDTLESKQENKRQLQVAMGLKIDEKAPIFAVVSRLTKQKGLDLVLEALPGLLEQGGQLVLLGAGDAVLQQGFLAAAAEHPGQVGVQIGYHEAFSHRIMGGADVIMVPSRFEPCGLTQLYGLKYGTLPLVRRTGGLADTVNDCSLENLADGMASGFSFEDSNAWSLLRAIRRAFVLWSRPTLWRYVQRQAMGMDFSWHVAAVAYRDLYQRLL</sequence>
<evidence type="ECO:0000256" key="10">
    <source>
        <dbReference type="ARBA" id="ARBA00031722"/>
    </source>
</evidence>
<keyword evidence="9 11" id="KW-0320">Glycogen biosynthesis</keyword>
<evidence type="ECO:0000256" key="6">
    <source>
        <dbReference type="ARBA" id="ARBA00019935"/>
    </source>
</evidence>
<evidence type="ECO:0000256" key="11">
    <source>
        <dbReference type="HAMAP-Rule" id="MF_00484"/>
    </source>
</evidence>
<dbReference type="GO" id="GO:0005978">
    <property type="term" value="P:glycogen biosynthetic process"/>
    <property type="evidence" value="ECO:0007669"/>
    <property type="project" value="UniProtKB-UniRule"/>
</dbReference>
<dbReference type="GO" id="GO:0005829">
    <property type="term" value="C:cytosol"/>
    <property type="evidence" value="ECO:0007669"/>
    <property type="project" value="TreeGrafter"/>
</dbReference>
<dbReference type="InterPro" id="IPR013534">
    <property type="entry name" value="Starch_synth_cat_dom"/>
</dbReference>
<feature type="binding site" evidence="11">
    <location>
        <position position="15"/>
    </location>
    <ligand>
        <name>ADP-alpha-D-glucose</name>
        <dbReference type="ChEBI" id="CHEBI:57498"/>
    </ligand>
</feature>
<comment type="function">
    <text evidence="2 11">Synthesizes alpha-1,4-glucan chains using ADP-glucose.</text>
</comment>
<dbReference type="RefSeq" id="WP_078003284.1">
    <property type="nucleotide sequence ID" value="NZ_MRUL01000009.1"/>
</dbReference>
<evidence type="ECO:0000256" key="3">
    <source>
        <dbReference type="ARBA" id="ARBA00004964"/>
    </source>
</evidence>
<dbReference type="Proteomes" id="UP000190667">
    <property type="component" value="Unassembled WGS sequence"/>
</dbReference>
<dbReference type="Pfam" id="PF00534">
    <property type="entry name" value="Glycos_transf_1"/>
    <property type="match status" value="1"/>
</dbReference>
<evidence type="ECO:0000256" key="1">
    <source>
        <dbReference type="ARBA" id="ARBA00001478"/>
    </source>
</evidence>
<evidence type="ECO:0000313" key="15">
    <source>
        <dbReference type="Proteomes" id="UP000190667"/>
    </source>
</evidence>
<dbReference type="PANTHER" id="PTHR45825">
    <property type="entry name" value="GRANULE-BOUND STARCH SYNTHASE 1, CHLOROPLASTIC/AMYLOPLASTIC"/>
    <property type="match status" value="1"/>
</dbReference>
<comment type="caution">
    <text evidence="14">The sequence shown here is derived from an EMBL/GenBank/DDBJ whole genome shotgun (WGS) entry which is preliminary data.</text>
</comment>
<comment type="similarity">
    <text evidence="4 11">Belongs to the glycosyltransferase 1 family. Bacterial/plant glycogen synthase subfamily.</text>
</comment>
<dbReference type="InterPro" id="IPR011835">
    <property type="entry name" value="GS/SS"/>
</dbReference>
<dbReference type="NCBIfam" id="TIGR02095">
    <property type="entry name" value="glgA"/>
    <property type="match status" value="1"/>
</dbReference>
<dbReference type="Gene3D" id="3.40.50.2000">
    <property type="entry name" value="Glycogen Phosphorylase B"/>
    <property type="match status" value="2"/>
</dbReference>
<evidence type="ECO:0000256" key="9">
    <source>
        <dbReference type="ARBA" id="ARBA00023056"/>
    </source>
</evidence>
<feature type="domain" description="Starch synthase catalytic" evidence="13">
    <location>
        <begin position="2"/>
        <end position="233"/>
    </location>
</feature>
<evidence type="ECO:0000256" key="2">
    <source>
        <dbReference type="ARBA" id="ARBA00002764"/>
    </source>
</evidence>
<organism evidence="14 15">
    <name type="scientific">Izhakiella australiensis</name>
    <dbReference type="NCBI Taxonomy" id="1926881"/>
    <lineage>
        <taxon>Bacteria</taxon>
        <taxon>Pseudomonadati</taxon>
        <taxon>Pseudomonadota</taxon>
        <taxon>Gammaproteobacteria</taxon>
        <taxon>Enterobacterales</taxon>
        <taxon>Erwiniaceae</taxon>
        <taxon>Izhakiella</taxon>
    </lineage>
</organism>
<proteinExistence type="inferred from homology"/>
<dbReference type="EMBL" id="MRUL01000009">
    <property type="protein sequence ID" value="OON39351.1"/>
    <property type="molecule type" value="Genomic_DNA"/>
</dbReference>
<evidence type="ECO:0000259" key="13">
    <source>
        <dbReference type="Pfam" id="PF08323"/>
    </source>
</evidence>
<dbReference type="HAMAP" id="MF_00484">
    <property type="entry name" value="Glycogen_synth"/>
    <property type="match status" value="1"/>
</dbReference>
<keyword evidence="7 11" id="KW-0328">Glycosyltransferase</keyword>
<protein>
    <recommendedName>
        <fullName evidence="6 11">Glycogen synthase</fullName>
        <ecNumber evidence="5 11">2.4.1.21</ecNumber>
    </recommendedName>
    <alternativeName>
        <fullName evidence="10 11">Starch [bacterial glycogen] synthase</fullName>
    </alternativeName>
</protein>
<feature type="domain" description="Glycosyl transferase family 1" evidence="12">
    <location>
        <begin position="287"/>
        <end position="438"/>
    </location>
</feature>
<keyword evidence="8 11" id="KW-0808">Transferase</keyword>
<dbReference type="GO" id="GO:0009011">
    <property type="term" value="F:alpha-1,4-glucan glucosyltransferase (ADP-glucose donor) activity"/>
    <property type="evidence" value="ECO:0007669"/>
    <property type="project" value="UniProtKB-UniRule"/>
</dbReference>
<accession>A0A1S8YJW0</accession>
<evidence type="ECO:0000256" key="8">
    <source>
        <dbReference type="ARBA" id="ARBA00022679"/>
    </source>
</evidence>
<evidence type="ECO:0000256" key="5">
    <source>
        <dbReference type="ARBA" id="ARBA00012588"/>
    </source>
</evidence>
<gene>
    <name evidence="11" type="primary">glgA</name>
    <name evidence="14" type="ORF">BTJ39_13805</name>
</gene>
<dbReference type="AlphaFoldDB" id="A0A1S8YJW0"/>
<dbReference type="FunFam" id="3.40.50.2000:FF:000008">
    <property type="entry name" value="Glycogen synthase"/>
    <property type="match status" value="1"/>
</dbReference>
<dbReference type="PANTHER" id="PTHR45825:SF11">
    <property type="entry name" value="ALPHA AMYLASE DOMAIN-CONTAINING PROTEIN"/>
    <property type="match status" value="1"/>
</dbReference>
<keyword evidence="15" id="KW-1185">Reference proteome</keyword>
<dbReference type="SUPFAM" id="SSF53756">
    <property type="entry name" value="UDP-Glycosyltransferase/glycogen phosphorylase"/>
    <property type="match status" value="1"/>
</dbReference>
<dbReference type="STRING" id="1926881.BTJ39_13805"/>
<dbReference type="EC" id="2.4.1.21" evidence="5 11"/>
<evidence type="ECO:0000256" key="4">
    <source>
        <dbReference type="ARBA" id="ARBA00010281"/>
    </source>
</evidence>
<dbReference type="UniPathway" id="UPA00164"/>
<reference evidence="14 15" key="1">
    <citation type="submission" date="2016-12" db="EMBL/GenBank/DDBJ databases">
        <title>Izhakiella australiana sp. nov. of genus Izhakiella isolated from Australian desert.</title>
        <authorList>
            <person name="Ji M."/>
        </authorList>
    </citation>
    <scope>NUCLEOTIDE SEQUENCE [LARGE SCALE GENOMIC DNA]</scope>
    <source>
        <strain evidence="14 15">D4N98</strain>
    </source>
</reference>
<dbReference type="InterPro" id="IPR001296">
    <property type="entry name" value="Glyco_trans_1"/>
</dbReference>
<evidence type="ECO:0000256" key="7">
    <source>
        <dbReference type="ARBA" id="ARBA00022676"/>
    </source>
</evidence>
<dbReference type="OrthoDB" id="9808590at2"/>
<comment type="catalytic activity">
    <reaction evidence="1 11">
        <text>[(1-&gt;4)-alpha-D-glucosyl](n) + ADP-alpha-D-glucose = [(1-&gt;4)-alpha-D-glucosyl](n+1) + ADP + H(+)</text>
        <dbReference type="Rhea" id="RHEA:18189"/>
        <dbReference type="Rhea" id="RHEA-COMP:9584"/>
        <dbReference type="Rhea" id="RHEA-COMP:9587"/>
        <dbReference type="ChEBI" id="CHEBI:15378"/>
        <dbReference type="ChEBI" id="CHEBI:15444"/>
        <dbReference type="ChEBI" id="CHEBI:57498"/>
        <dbReference type="ChEBI" id="CHEBI:456216"/>
        <dbReference type="EC" id="2.4.1.21"/>
    </reaction>
</comment>
<name>A0A1S8YJW0_9GAMM</name>
<dbReference type="NCBIfam" id="NF001899">
    <property type="entry name" value="PRK00654.1-2"/>
    <property type="match status" value="1"/>
</dbReference>
<evidence type="ECO:0000313" key="14">
    <source>
        <dbReference type="EMBL" id="OON39351.1"/>
    </source>
</evidence>
<dbReference type="FunFam" id="3.40.50.2000:FF:000011">
    <property type="entry name" value="Glycogen synthase"/>
    <property type="match status" value="1"/>
</dbReference>
<comment type="pathway">
    <text evidence="3 11">Glycan biosynthesis; glycogen biosynthesis.</text>
</comment>